<reference evidence="2" key="1">
    <citation type="submission" date="2021-09" db="EMBL/GenBank/DDBJ databases">
        <authorList>
            <consortium name="AG Swart"/>
            <person name="Singh M."/>
            <person name="Singh A."/>
            <person name="Seah K."/>
            <person name="Emmerich C."/>
        </authorList>
    </citation>
    <scope>NUCLEOTIDE SEQUENCE</scope>
    <source>
        <strain evidence="2">ATCC30299</strain>
    </source>
</reference>
<comment type="caution">
    <text evidence="2">The sequence shown here is derived from an EMBL/GenBank/DDBJ whole genome shotgun (WGS) entry which is preliminary data.</text>
</comment>
<sequence length="227" mass="26720">MEDWKRGIKEDKNCENWRENLPKTTFEIPFDIACSACDKIFYKGTQMKAFQQNTRNYFSTPIIEFSMRCKKCANLIAIQTDPEHCEYTPAIGCYKYVKNKGSKNSREELIDVEEVKSIEIGSEKINKEPDESVIAIEGPRIAKIHALNEKFKDDFGLNQMMRKKLRKEKKNLMHTSHKNSMRNEKNTDEMKKCSIKKRLKIMKQSIFHTVRIILCQRRMIGKRSNII</sequence>
<dbReference type="InterPro" id="IPR007590">
    <property type="entry name" value="Saf4/Yju2"/>
</dbReference>
<evidence type="ECO:0000313" key="3">
    <source>
        <dbReference type="Proteomes" id="UP001162131"/>
    </source>
</evidence>
<comment type="similarity">
    <text evidence="1">Belongs to the CWC16 family.</text>
</comment>
<name>A0AAU9J959_9CILI</name>
<gene>
    <name evidence="2" type="ORF">BSTOLATCC_MIC29816</name>
</gene>
<dbReference type="AlphaFoldDB" id="A0AAU9J959"/>
<protein>
    <submittedName>
        <fullName evidence="2">Uncharacterized protein</fullName>
    </submittedName>
</protein>
<dbReference type="GO" id="GO:0005684">
    <property type="term" value="C:U2-type spliceosomal complex"/>
    <property type="evidence" value="ECO:0007669"/>
    <property type="project" value="TreeGrafter"/>
</dbReference>
<dbReference type="GO" id="GO:0071014">
    <property type="term" value="C:post-mRNA release spliceosomal complex"/>
    <property type="evidence" value="ECO:0007669"/>
    <property type="project" value="TreeGrafter"/>
</dbReference>
<keyword evidence="3" id="KW-1185">Reference proteome</keyword>
<dbReference type="Pfam" id="PF04502">
    <property type="entry name" value="Saf4_Yju2"/>
    <property type="match status" value="1"/>
</dbReference>
<dbReference type="Proteomes" id="UP001162131">
    <property type="component" value="Unassembled WGS sequence"/>
</dbReference>
<evidence type="ECO:0000313" key="2">
    <source>
        <dbReference type="EMBL" id="CAG9321911.1"/>
    </source>
</evidence>
<proteinExistence type="inferred from homology"/>
<dbReference type="PANTHER" id="PTHR12111">
    <property type="entry name" value="SPLICING FACTOR YJU2"/>
    <property type="match status" value="1"/>
</dbReference>
<evidence type="ECO:0000256" key="1">
    <source>
        <dbReference type="ARBA" id="ARBA00005595"/>
    </source>
</evidence>
<organism evidence="2 3">
    <name type="scientific">Blepharisma stoltei</name>
    <dbReference type="NCBI Taxonomy" id="1481888"/>
    <lineage>
        <taxon>Eukaryota</taxon>
        <taxon>Sar</taxon>
        <taxon>Alveolata</taxon>
        <taxon>Ciliophora</taxon>
        <taxon>Postciliodesmatophora</taxon>
        <taxon>Heterotrichea</taxon>
        <taxon>Heterotrichida</taxon>
        <taxon>Blepharismidae</taxon>
        <taxon>Blepharisma</taxon>
    </lineage>
</organism>
<dbReference type="EMBL" id="CAJZBQ010000029">
    <property type="protein sequence ID" value="CAG9321911.1"/>
    <property type="molecule type" value="Genomic_DNA"/>
</dbReference>
<dbReference type="GO" id="GO:0000398">
    <property type="term" value="P:mRNA splicing, via spliceosome"/>
    <property type="evidence" value="ECO:0007669"/>
    <property type="project" value="InterPro"/>
</dbReference>
<accession>A0AAU9J959</accession>
<dbReference type="PANTHER" id="PTHR12111:SF2">
    <property type="entry name" value="SPLICING FACTOR YJU2B-RELATED"/>
    <property type="match status" value="1"/>
</dbReference>